<dbReference type="PANTHER" id="PTHR11334">
    <property type="entry name" value="MAS-RELATED G-PROTEIN COUPLED RECEPTOR"/>
    <property type="match status" value="1"/>
</dbReference>
<dbReference type="PANTHER" id="PTHR11334:SF34">
    <property type="entry name" value="MAS-RELATED G-PROTEIN COUPLED RECEPTOR MEMBER X3"/>
    <property type="match status" value="1"/>
</dbReference>
<evidence type="ECO:0000256" key="1">
    <source>
        <dbReference type="ARBA" id="ARBA00004141"/>
    </source>
</evidence>
<feature type="domain" description="G-protein coupled receptors family 1 profile" evidence="11">
    <location>
        <begin position="69"/>
        <end position="292"/>
    </location>
</feature>
<evidence type="ECO:0000256" key="8">
    <source>
        <dbReference type="RuleBase" id="RU000688"/>
    </source>
</evidence>
<keyword evidence="3 10" id="KW-1133">Transmembrane helix</keyword>
<comment type="subcellular location">
    <subcellularLocation>
        <location evidence="1">Membrane</location>
        <topology evidence="1">Multi-pass membrane protein</topology>
    </subcellularLocation>
</comment>
<dbReference type="InterPro" id="IPR000276">
    <property type="entry name" value="GPCR_Rhodpsn"/>
</dbReference>
<dbReference type="SUPFAM" id="SSF81321">
    <property type="entry name" value="Family A G protein-coupled receptor-like"/>
    <property type="match status" value="1"/>
</dbReference>
<feature type="transmembrane region" description="Helical" evidence="10">
    <location>
        <begin position="203"/>
        <end position="228"/>
    </location>
</feature>
<dbReference type="Gene3D" id="1.20.1070.10">
    <property type="entry name" value="Rhodopsin 7-helix transmembrane proteins"/>
    <property type="match status" value="1"/>
</dbReference>
<dbReference type="PRINTS" id="PR00237">
    <property type="entry name" value="GPCRRHODOPSN"/>
</dbReference>
<comment type="similarity">
    <text evidence="8">Belongs to the G-protein coupled receptor 1 family.</text>
</comment>
<keyword evidence="5 10" id="KW-0472">Membrane</keyword>
<dbReference type="InterPro" id="IPR026234">
    <property type="entry name" value="MRGPCRFAMILY"/>
</dbReference>
<evidence type="ECO:0000256" key="9">
    <source>
        <dbReference type="SAM" id="MobiDB-lite"/>
    </source>
</evidence>
<dbReference type="PRINTS" id="PR02108">
    <property type="entry name" value="MRGPCRFAMILY"/>
</dbReference>
<feature type="transmembrane region" description="Helical" evidence="10">
    <location>
        <begin position="54"/>
        <end position="77"/>
    </location>
</feature>
<evidence type="ECO:0000256" key="2">
    <source>
        <dbReference type="ARBA" id="ARBA00022692"/>
    </source>
</evidence>
<reference evidence="13" key="1">
    <citation type="submission" date="2025-08" db="UniProtKB">
        <authorList>
            <consortium name="RefSeq"/>
        </authorList>
    </citation>
    <scope>IDENTIFICATION</scope>
</reference>
<proteinExistence type="inferred from homology"/>
<gene>
    <name evidence="13" type="primary">LOC101659098</name>
</gene>
<dbReference type="Pfam" id="PF00001">
    <property type="entry name" value="7tm_1"/>
    <property type="match status" value="1"/>
</dbReference>
<feature type="transmembrane region" description="Helical" evidence="10">
    <location>
        <begin position="168"/>
        <end position="191"/>
    </location>
</feature>
<evidence type="ECO:0000313" key="12">
    <source>
        <dbReference type="Proteomes" id="UP000694863"/>
    </source>
</evidence>
<evidence type="ECO:0000256" key="6">
    <source>
        <dbReference type="ARBA" id="ARBA00023170"/>
    </source>
</evidence>
<feature type="region of interest" description="Disordered" evidence="9">
    <location>
        <begin position="318"/>
        <end position="343"/>
    </location>
</feature>
<keyword evidence="2 8" id="KW-0812">Transmembrane</keyword>
<sequence length="343" mass="39114">MIIQQALNTCLCSRNTSGSFLSPQPTFADQRNQVSTIHESYLTVPPEQFVEVEVLTTLTAIIVPFGLAGNTVVIWLLGFRARRNPFSVYILNLAVADFLFICILIVISLIWLIEYMHRVLISFNAGYILNYMISIPYFTDMSMVSAIGIERCLCILCPIWYRCRRPSYTSAVICTLLWALALMLTFLQWIYCEISWNWCLSFRFFFSTCLIFLFVVLSVSSLVLLVKVFHGSQRRKMTRLIVTILITVLVCLLCGLPLGTFWSILKDRHILLPDLWCLFLSCVNSSANPIIYFFVGSFRQRQRLKPTLRMVLQRALEDTPEGEEPGGAPPQGPSEQTEKSSVV</sequence>
<dbReference type="RefSeq" id="XP_004718048.1">
    <property type="nucleotide sequence ID" value="XM_004717991.1"/>
</dbReference>
<evidence type="ECO:0000256" key="5">
    <source>
        <dbReference type="ARBA" id="ARBA00023136"/>
    </source>
</evidence>
<name>A0ABM0J9N3_ECHTE</name>
<dbReference type="PROSITE" id="PS50262">
    <property type="entry name" value="G_PROTEIN_RECEP_F1_2"/>
    <property type="match status" value="1"/>
</dbReference>
<evidence type="ECO:0000256" key="10">
    <source>
        <dbReference type="SAM" id="Phobius"/>
    </source>
</evidence>
<keyword evidence="12" id="KW-1185">Reference proteome</keyword>
<evidence type="ECO:0000256" key="7">
    <source>
        <dbReference type="ARBA" id="ARBA00023224"/>
    </source>
</evidence>
<keyword evidence="6 8" id="KW-0675">Receptor</keyword>
<evidence type="ECO:0000259" key="11">
    <source>
        <dbReference type="PROSITE" id="PS50262"/>
    </source>
</evidence>
<protein>
    <submittedName>
        <fullName evidence="13">Mas-related G-protein coupled receptor member X3-like</fullName>
    </submittedName>
</protein>
<feature type="transmembrane region" description="Helical" evidence="10">
    <location>
        <begin position="89"/>
        <end position="113"/>
    </location>
</feature>
<feature type="transmembrane region" description="Helical" evidence="10">
    <location>
        <begin position="119"/>
        <end position="138"/>
    </location>
</feature>
<dbReference type="GeneID" id="101659098"/>
<keyword evidence="7 8" id="KW-0807">Transducer</keyword>
<organism evidence="12 13">
    <name type="scientific">Echinops telfairi</name>
    <name type="common">Lesser hedgehog tenrec</name>
    <dbReference type="NCBI Taxonomy" id="9371"/>
    <lineage>
        <taxon>Eukaryota</taxon>
        <taxon>Metazoa</taxon>
        <taxon>Chordata</taxon>
        <taxon>Craniata</taxon>
        <taxon>Vertebrata</taxon>
        <taxon>Euteleostomi</taxon>
        <taxon>Mammalia</taxon>
        <taxon>Eutheria</taxon>
        <taxon>Afrotheria</taxon>
        <taxon>Tenrecidae</taxon>
        <taxon>Tenrecinae</taxon>
        <taxon>Echinops</taxon>
    </lineage>
</organism>
<dbReference type="Proteomes" id="UP000694863">
    <property type="component" value="Unplaced"/>
</dbReference>
<evidence type="ECO:0000256" key="3">
    <source>
        <dbReference type="ARBA" id="ARBA00022989"/>
    </source>
</evidence>
<accession>A0ABM0J9N3</accession>
<feature type="transmembrane region" description="Helical" evidence="10">
    <location>
        <begin position="240"/>
        <end position="264"/>
    </location>
</feature>
<dbReference type="InterPro" id="IPR017452">
    <property type="entry name" value="GPCR_Rhodpsn_7TM"/>
</dbReference>
<evidence type="ECO:0000313" key="13">
    <source>
        <dbReference type="RefSeq" id="XP_004718048.1"/>
    </source>
</evidence>
<evidence type="ECO:0000256" key="4">
    <source>
        <dbReference type="ARBA" id="ARBA00023040"/>
    </source>
</evidence>
<dbReference type="PROSITE" id="PS00237">
    <property type="entry name" value="G_PROTEIN_RECEP_F1_1"/>
    <property type="match status" value="1"/>
</dbReference>
<feature type="transmembrane region" description="Helical" evidence="10">
    <location>
        <begin position="270"/>
        <end position="295"/>
    </location>
</feature>
<keyword evidence="4 8" id="KW-0297">G-protein coupled receptor</keyword>